<proteinExistence type="predicted"/>
<gene>
    <name evidence="1" type="ORF">AWC04_09600</name>
</gene>
<dbReference type="AlphaFoldDB" id="A0A1X1REJ1"/>
<dbReference type="OrthoDB" id="4425882at2"/>
<dbReference type="Proteomes" id="UP000193484">
    <property type="component" value="Unassembled WGS sequence"/>
</dbReference>
<evidence type="ECO:0000313" key="2">
    <source>
        <dbReference type="Proteomes" id="UP000193484"/>
    </source>
</evidence>
<reference evidence="1 2" key="1">
    <citation type="submission" date="2016-01" db="EMBL/GenBank/DDBJ databases">
        <title>The new phylogeny of the genus Mycobacterium.</title>
        <authorList>
            <person name="Tarcisio F."/>
            <person name="Conor M."/>
            <person name="Antonella G."/>
            <person name="Elisabetta G."/>
            <person name="Giulia F.S."/>
            <person name="Sara T."/>
            <person name="Anna F."/>
            <person name="Clotilde B."/>
            <person name="Roberto B."/>
            <person name="Veronica D.S."/>
            <person name="Fabio R."/>
            <person name="Monica P."/>
            <person name="Olivier J."/>
            <person name="Enrico T."/>
            <person name="Nicola S."/>
        </authorList>
    </citation>
    <scope>NUCLEOTIDE SEQUENCE [LARGE SCALE GENOMIC DNA]</scope>
    <source>
        <strain evidence="1 2">DSM 44179</strain>
    </source>
</reference>
<keyword evidence="2" id="KW-1185">Reference proteome</keyword>
<dbReference type="RefSeq" id="WP_085095475.1">
    <property type="nucleotide sequence ID" value="NZ_AP022603.1"/>
</dbReference>
<dbReference type="EMBL" id="LQOJ01000032">
    <property type="protein sequence ID" value="ORV04073.1"/>
    <property type="molecule type" value="Genomic_DNA"/>
</dbReference>
<organism evidence="1 2">
    <name type="scientific">Mycolicibacterium fallax</name>
    <name type="common">Mycobacterium fallax</name>
    <dbReference type="NCBI Taxonomy" id="1793"/>
    <lineage>
        <taxon>Bacteria</taxon>
        <taxon>Bacillati</taxon>
        <taxon>Actinomycetota</taxon>
        <taxon>Actinomycetes</taxon>
        <taxon>Mycobacteriales</taxon>
        <taxon>Mycobacteriaceae</taxon>
        <taxon>Mycolicibacterium</taxon>
    </lineage>
</organism>
<name>A0A1X1REJ1_MYCFA</name>
<comment type="caution">
    <text evidence="1">The sequence shown here is derived from an EMBL/GenBank/DDBJ whole genome shotgun (WGS) entry which is preliminary data.</text>
</comment>
<accession>A0A1X1REJ1</accession>
<protein>
    <submittedName>
        <fullName evidence="1">Uncharacterized protein</fullName>
    </submittedName>
</protein>
<dbReference type="InterPro" id="IPR025443">
    <property type="entry name" value="DUF4307"/>
</dbReference>
<dbReference type="STRING" id="1793.AWC04_09600"/>
<sequence length="145" mass="15349">MSDQAAIPPADRYGRRRRTPASRRRLAIGLTVLVLVLGVLIAVEGYRKLGGGDVSGSLAAYQLIDDQTAEVTLTVTRKDPSRPVVCIARARSKDGTETGRREILVGPSTDATVQVVMLVKTSKPPVTGDAYGCGTVIPSYLVAPS</sequence>
<dbReference type="Pfam" id="PF14155">
    <property type="entry name" value="DUF4307"/>
    <property type="match status" value="1"/>
</dbReference>
<evidence type="ECO:0000313" key="1">
    <source>
        <dbReference type="EMBL" id="ORV04073.1"/>
    </source>
</evidence>